<feature type="signal peptide" evidence="1">
    <location>
        <begin position="1"/>
        <end position="17"/>
    </location>
</feature>
<name>V4B5R2_LOTGI</name>
<dbReference type="RefSeq" id="XP_009048036.1">
    <property type="nucleotide sequence ID" value="XM_009049788.1"/>
</dbReference>
<dbReference type="OrthoDB" id="6039733at2759"/>
<organism evidence="2 3">
    <name type="scientific">Lottia gigantea</name>
    <name type="common">Giant owl limpet</name>
    <dbReference type="NCBI Taxonomy" id="225164"/>
    <lineage>
        <taxon>Eukaryota</taxon>
        <taxon>Metazoa</taxon>
        <taxon>Spiralia</taxon>
        <taxon>Lophotrochozoa</taxon>
        <taxon>Mollusca</taxon>
        <taxon>Gastropoda</taxon>
        <taxon>Patellogastropoda</taxon>
        <taxon>Lottioidea</taxon>
        <taxon>Lottiidae</taxon>
        <taxon>Lottia</taxon>
    </lineage>
</organism>
<dbReference type="EMBL" id="KB200521">
    <property type="protein sequence ID" value="ESP01402.1"/>
    <property type="molecule type" value="Genomic_DNA"/>
</dbReference>
<accession>V4B5R2</accession>
<dbReference type="AlphaFoldDB" id="V4B5R2"/>
<dbReference type="GeneID" id="20248371"/>
<proteinExistence type="predicted"/>
<dbReference type="KEGG" id="lgi:LOTGIDRAFT_230686"/>
<evidence type="ECO:0000313" key="3">
    <source>
        <dbReference type="Proteomes" id="UP000030746"/>
    </source>
</evidence>
<reference evidence="2 3" key="1">
    <citation type="journal article" date="2013" name="Nature">
        <title>Insights into bilaterian evolution from three spiralian genomes.</title>
        <authorList>
            <person name="Simakov O."/>
            <person name="Marletaz F."/>
            <person name="Cho S.J."/>
            <person name="Edsinger-Gonzales E."/>
            <person name="Havlak P."/>
            <person name="Hellsten U."/>
            <person name="Kuo D.H."/>
            <person name="Larsson T."/>
            <person name="Lv J."/>
            <person name="Arendt D."/>
            <person name="Savage R."/>
            <person name="Osoegawa K."/>
            <person name="de Jong P."/>
            <person name="Grimwood J."/>
            <person name="Chapman J.A."/>
            <person name="Shapiro H."/>
            <person name="Aerts A."/>
            <person name="Otillar R.P."/>
            <person name="Terry A.Y."/>
            <person name="Boore J.L."/>
            <person name="Grigoriev I.V."/>
            <person name="Lindberg D.R."/>
            <person name="Seaver E.C."/>
            <person name="Weisblat D.A."/>
            <person name="Putnam N.H."/>
            <person name="Rokhsar D.S."/>
        </authorList>
    </citation>
    <scope>NUCLEOTIDE SEQUENCE [LARGE SCALE GENOMIC DNA]</scope>
</reference>
<dbReference type="HOGENOM" id="CLU_1715318_0_0_1"/>
<evidence type="ECO:0000256" key="1">
    <source>
        <dbReference type="SAM" id="SignalP"/>
    </source>
</evidence>
<protein>
    <submittedName>
        <fullName evidence="2">Uncharacterized protein</fullName>
    </submittedName>
</protein>
<dbReference type="CTD" id="20248371"/>
<sequence length="153" mass="18205">MKLLAFLSVFIFNTVSSQYQGFQDRRERYCTYGDNMYRHGQVVTLPRSPCATFRCDYNTLRLITQECVDRKGQCKRVGERWTESCVSYICQTKKRNNRQEYQAVISNMLCTDSNEQCRQPGTRFPFRIGSRVYRSCTCRTWLDNLTQKIKYFC</sequence>
<keyword evidence="3" id="KW-1185">Reference proteome</keyword>
<feature type="chain" id="PRO_5004717511" evidence="1">
    <location>
        <begin position="18"/>
        <end position="153"/>
    </location>
</feature>
<gene>
    <name evidence="2" type="ORF">LOTGIDRAFT_230686</name>
</gene>
<dbReference type="Proteomes" id="UP000030746">
    <property type="component" value="Unassembled WGS sequence"/>
</dbReference>
<evidence type="ECO:0000313" key="2">
    <source>
        <dbReference type="EMBL" id="ESP01402.1"/>
    </source>
</evidence>
<keyword evidence="1" id="KW-0732">Signal</keyword>